<evidence type="ECO:0000313" key="2">
    <source>
        <dbReference type="Proteomes" id="UP001066276"/>
    </source>
</evidence>
<keyword evidence="2" id="KW-1185">Reference proteome</keyword>
<evidence type="ECO:0000313" key="1">
    <source>
        <dbReference type="EMBL" id="KAJ1135368.1"/>
    </source>
</evidence>
<proteinExistence type="predicted"/>
<dbReference type="AlphaFoldDB" id="A0AAV7Q4X6"/>
<dbReference type="Proteomes" id="UP001066276">
    <property type="component" value="Chromosome 6"/>
</dbReference>
<reference evidence="1" key="1">
    <citation type="journal article" date="2022" name="bioRxiv">
        <title>Sequencing and chromosome-scale assembly of the giantPleurodeles waltlgenome.</title>
        <authorList>
            <person name="Brown T."/>
            <person name="Elewa A."/>
            <person name="Iarovenko S."/>
            <person name="Subramanian E."/>
            <person name="Araus A.J."/>
            <person name="Petzold A."/>
            <person name="Susuki M."/>
            <person name="Suzuki K.-i.T."/>
            <person name="Hayashi T."/>
            <person name="Toyoda A."/>
            <person name="Oliveira C."/>
            <person name="Osipova E."/>
            <person name="Leigh N.D."/>
            <person name="Simon A."/>
            <person name="Yun M.H."/>
        </authorList>
    </citation>
    <scope>NUCLEOTIDE SEQUENCE</scope>
    <source>
        <strain evidence="1">20211129_DDA</strain>
        <tissue evidence="1">Liver</tissue>
    </source>
</reference>
<accession>A0AAV7Q4X6</accession>
<dbReference type="EMBL" id="JANPWB010000010">
    <property type="protein sequence ID" value="KAJ1135368.1"/>
    <property type="molecule type" value="Genomic_DNA"/>
</dbReference>
<comment type="caution">
    <text evidence="1">The sequence shown here is derived from an EMBL/GenBank/DDBJ whole genome shotgun (WGS) entry which is preliminary data.</text>
</comment>
<sequence>MLLRTLTEMGAGRTGLVPVCLRACLLRPLLTWRTRCFNARGYNMGPCDALRVGTMLCNHPFRRGAR</sequence>
<gene>
    <name evidence="1" type="ORF">NDU88_001808</name>
</gene>
<protein>
    <submittedName>
        <fullName evidence="1">Uncharacterized protein</fullName>
    </submittedName>
</protein>
<name>A0AAV7Q4X6_PLEWA</name>
<organism evidence="1 2">
    <name type="scientific">Pleurodeles waltl</name>
    <name type="common">Iberian ribbed newt</name>
    <dbReference type="NCBI Taxonomy" id="8319"/>
    <lineage>
        <taxon>Eukaryota</taxon>
        <taxon>Metazoa</taxon>
        <taxon>Chordata</taxon>
        <taxon>Craniata</taxon>
        <taxon>Vertebrata</taxon>
        <taxon>Euteleostomi</taxon>
        <taxon>Amphibia</taxon>
        <taxon>Batrachia</taxon>
        <taxon>Caudata</taxon>
        <taxon>Salamandroidea</taxon>
        <taxon>Salamandridae</taxon>
        <taxon>Pleurodelinae</taxon>
        <taxon>Pleurodeles</taxon>
    </lineage>
</organism>